<dbReference type="SUPFAM" id="SSF47336">
    <property type="entry name" value="ACP-like"/>
    <property type="match status" value="1"/>
</dbReference>
<accession>A0A263D0J2</accession>
<organism evidence="2 3">
    <name type="scientific">Amycolatopsis antarctica</name>
    <dbReference type="NCBI Taxonomy" id="1854586"/>
    <lineage>
        <taxon>Bacteria</taxon>
        <taxon>Bacillati</taxon>
        <taxon>Actinomycetota</taxon>
        <taxon>Actinomycetes</taxon>
        <taxon>Pseudonocardiales</taxon>
        <taxon>Pseudonocardiaceae</taxon>
        <taxon>Amycolatopsis</taxon>
    </lineage>
</organism>
<dbReference type="InterPro" id="IPR036736">
    <property type="entry name" value="ACP-like_sf"/>
</dbReference>
<dbReference type="RefSeq" id="WP_094864230.1">
    <property type="nucleotide sequence ID" value="NZ_NKYE01000012.1"/>
</dbReference>
<evidence type="ECO:0000313" key="2">
    <source>
        <dbReference type="EMBL" id="OZM71648.1"/>
    </source>
</evidence>
<name>A0A263D0J2_9PSEU</name>
<evidence type="ECO:0000313" key="3">
    <source>
        <dbReference type="Proteomes" id="UP000242444"/>
    </source>
</evidence>
<reference evidence="2 3" key="1">
    <citation type="submission" date="2017-07" db="EMBL/GenBank/DDBJ databases">
        <title>Amycolatopsis antarcticus sp. nov., isolated from the surface of an Antarcticus brown macroalga.</title>
        <authorList>
            <person name="Wang J."/>
            <person name="Leiva S."/>
            <person name="Huang J."/>
            <person name="Huang Y."/>
        </authorList>
    </citation>
    <scope>NUCLEOTIDE SEQUENCE [LARGE SCALE GENOMIC DNA]</scope>
    <source>
        <strain evidence="2 3">AU-G6</strain>
    </source>
</reference>
<dbReference type="Pfam" id="PF00550">
    <property type="entry name" value="PP-binding"/>
    <property type="match status" value="1"/>
</dbReference>
<keyword evidence="3" id="KW-1185">Reference proteome</keyword>
<protein>
    <submittedName>
        <fullName evidence="2">Acyl carrier protein</fullName>
    </submittedName>
</protein>
<dbReference type="PROSITE" id="PS50075">
    <property type="entry name" value="CARRIER"/>
    <property type="match status" value="1"/>
</dbReference>
<dbReference type="AlphaFoldDB" id="A0A263D0J2"/>
<dbReference type="Proteomes" id="UP000242444">
    <property type="component" value="Unassembled WGS sequence"/>
</dbReference>
<gene>
    <name evidence="2" type="ORF">CFN78_19200</name>
</gene>
<comment type="caution">
    <text evidence="2">The sequence shown here is derived from an EMBL/GenBank/DDBJ whole genome shotgun (WGS) entry which is preliminary data.</text>
</comment>
<sequence length="104" mass="11485">MNTETTAVADETVVLAEITAMLQVVLEEYGLDDAEITMDTTFHDDLELESIDLVGLSGQLRELYGEKVNFAAFIAERELDEIIALTVGELVRHVVTSLRAAEEN</sequence>
<dbReference type="InterPro" id="IPR009081">
    <property type="entry name" value="PP-bd_ACP"/>
</dbReference>
<evidence type="ECO:0000259" key="1">
    <source>
        <dbReference type="PROSITE" id="PS50075"/>
    </source>
</evidence>
<feature type="domain" description="Carrier" evidence="1">
    <location>
        <begin position="12"/>
        <end position="98"/>
    </location>
</feature>
<dbReference type="OrthoDB" id="3785691at2"/>
<dbReference type="EMBL" id="NKYE01000012">
    <property type="protein sequence ID" value="OZM71648.1"/>
    <property type="molecule type" value="Genomic_DNA"/>
</dbReference>
<dbReference type="Gene3D" id="1.10.1200.10">
    <property type="entry name" value="ACP-like"/>
    <property type="match status" value="1"/>
</dbReference>
<proteinExistence type="predicted"/>
<dbReference type="InParanoid" id="A0A263D0J2"/>